<dbReference type="Proteomes" id="UP001152531">
    <property type="component" value="Unassembled WGS sequence"/>
</dbReference>
<accession>A0ACA9Y1H0</accession>
<keyword evidence="1" id="KW-0418">Kinase</keyword>
<sequence>MSEVGKKSPTTPSMESPTNETKELKQWLTKSNCQQYYSKFIDNGITYDLLPELDTEALKEIGVTKVGDRLKLEIAIGNMKAESLKKVINVDELYSNLNLLNLTSPNTVNISDYAIKNENTLIQQQDIPNMSSSTLNLGGNMESKSSNKNITFILADGSLKKVNVTGCFNAQSIKRKVLRKLGIKQQENLYDTYIHNNDNNVTLLYDVELVTICYSPDRLEKHRIILCEKDRYPTETALEISKKIMAKYEKFNKQKQKLQQYHLPEKQPTMRQFFGQRPPSELISSNLAEYFPEAHQRELEQSVRNSVRYSVRLSKRFQGLGMITGSNLSVNKRLSNATMKYHSPSISSGEHNILAQRRVPARTIGDMMVNNVNAIEEVVNYPMYPDNQSIFSKPSIHSSDGASVNSPFQDLRPINSNNSKNLHNPRVSIAASFLDQNNDNNRLSRIELLNVESDEEDYDDYGDDLISQYGDNDNPLFELSEDGPKNWLKGARIGAGSFGTVYLGMSPFTGELMAVKQVSISENNSESQQSMISALQHEMSLLKNLDHENIVRYLGSSISDDNLNIFLEYVPGGSVQTMLLSYGPFEEPLIRNFIRQVLIGLSYLHGEDIIHRDIKGANILIDIKGTVKISDFGISKKLNSKKDDNEADKEKPSRRASLQGSVYWMAPEVVKQTAYTKKADIWSVGCLIVEMFTGKHPFPNFSQMQAIFKIGTHVSPSIPEWCTAEAKEFLEKTFELEYENRPDAVELLADTFLNPLIMSKQ</sequence>
<gene>
    <name evidence="1" type="ORF">CLIB1444_01S11188</name>
</gene>
<name>A0ACA9Y1H0_9ASCO</name>
<dbReference type="EMBL" id="CALSDN010000001">
    <property type="protein sequence ID" value="CAH6718636.1"/>
    <property type="molecule type" value="Genomic_DNA"/>
</dbReference>
<reference evidence="1" key="1">
    <citation type="submission" date="2022-06" db="EMBL/GenBank/DDBJ databases">
        <authorList>
            <person name="Legras J.-L."/>
            <person name="Devillers H."/>
            <person name="Grondin C."/>
        </authorList>
    </citation>
    <scope>NUCLEOTIDE SEQUENCE</scope>
    <source>
        <strain evidence="1">CLIB 1444</strain>
    </source>
</reference>
<organism evidence="1 2">
    <name type="scientific">[Candida] jaroonii</name>
    <dbReference type="NCBI Taxonomy" id="467808"/>
    <lineage>
        <taxon>Eukaryota</taxon>
        <taxon>Fungi</taxon>
        <taxon>Dikarya</taxon>
        <taxon>Ascomycota</taxon>
        <taxon>Saccharomycotina</taxon>
        <taxon>Pichiomycetes</taxon>
        <taxon>Debaryomycetaceae</taxon>
        <taxon>Yamadazyma</taxon>
    </lineage>
</organism>
<evidence type="ECO:0000313" key="2">
    <source>
        <dbReference type="Proteomes" id="UP001152531"/>
    </source>
</evidence>
<comment type="caution">
    <text evidence="1">The sequence shown here is derived from an EMBL/GenBank/DDBJ whole genome shotgun (WGS) entry which is preliminary data.</text>
</comment>
<proteinExistence type="predicted"/>
<protein>
    <submittedName>
        <fullName evidence="1">Serine/threonine-protein kinase Ste11p</fullName>
    </submittedName>
</protein>
<evidence type="ECO:0000313" key="1">
    <source>
        <dbReference type="EMBL" id="CAH6718636.1"/>
    </source>
</evidence>
<keyword evidence="1" id="KW-0808">Transferase</keyword>
<keyword evidence="2" id="KW-1185">Reference proteome</keyword>